<proteinExistence type="predicted"/>
<evidence type="ECO:0000313" key="2">
    <source>
        <dbReference type="EMBL" id="SFB10362.1"/>
    </source>
</evidence>
<evidence type="ECO:0000313" key="3">
    <source>
        <dbReference type="Proteomes" id="UP000198619"/>
    </source>
</evidence>
<dbReference type="InterPro" id="IPR000182">
    <property type="entry name" value="GNAT_dom"/>
</dbReference>
<dbReference type="AlphaFoldDB" id="A0A1I0YAZ6"/>
<dbReference type="CDD" id="cd04301">
    <property type="entry name" value="NAT_SF"/>
    <property type="match status" value="1"/>
</dbReference>
<dbReference type="PROSITE" id="PS51186">
    <property type="entry name" value="GNAT"/>
    <property type="match status" value="1"/>
</dbReference>
<feature type="domain" description="N-acetyltransferase" evidence="1">
    <location>
        <begin position="4"/>
        <end position="152"/>
    </location>
</feature>
<dbReference type="Gene3D" id="3.40.630.30">
    <property type="match status" value="1"/>
</dbReference>
<dbReference type="STRING" id="84698.SAMN04488528_101241"/>
<dbReference type="EMBL" id="FOKI01000012">
    <property type="protein sequence ID" value="SFB10362.1"/>
    <property type="molecule type" value="Genomic_DNA"/>
</dbReference>
<protein>
    <submittedName>
        <fullName evidence="2">Acetyltransferase (GNAT) domain-containing protein</fullName>
    </submittedName>
</protein>
<dbReference type="Pfam" id="PF00583">
    <property type="entry name" value="Acetyltransf_1"/>
    <property type="match status" value="1"/>
</dbReference>
<dbReference type="OrthoDB" id="9786032at2"/>
<dbReference type="SUPFAM" id="SSF55729">
    <property type="entry name" value="Acyl-CoA N-acyltransferases (Nat)"/>
    <property type="match status" value="1"/>
</dbReference>
<dbReference type="Proteomes" id="UP000198619">
    <property type="component" value="Unassembled WGS sequence"/>
</dbReference>
<sequence>MVKIEFARATVDDVDKLIDVQNQSFYVDYVKYGQCPGYNHSKESMTRIVLNRITYKIICNNQIVGNIIVRDNHDSTYYLGGICVIPDYENKGIGQEAIKFVESEFPSATIWTLETPADKKRNHYFYKKVGYTILKEYMVGSVNIVLFEKKMNQTNNTWHL</sequence>
<dbReference type="InterPro" id="IPR016181">
    <property type="entry name" value="Acyl_CoA_acyltransferase"/>
</dbReference>
<accession>A0A1I0YAZ6</accession>
<dbReference type="GO" id="GO:0016747">
    <property type="term" value="F:acyltransferase activity, transferring groups other than amino-acyl groups"/>
    <property type="evidence" value="ECO:0007669"/>
    <property type="project" value="InterPro"/>
</dbReference>
<keyword evidence="3" id="KW-1185">Reference proteome</keyword>
<name>A0A1I0YAZ6_9CLOT</name>
<reference evidence="2 3" key="1">
    <citation type="submission" date="2016-10" db="EMBL/GenBank/DDBJ databases">
        <authorList>
            <person name="de Groot N.N."/>
        </authorList>
    </citation>
    <scope>NUCLEOTIDE SEQUENCE [LARGE SCALE GENOMIC DNA]</scope>
    <source>
        <strain evidence="2 3">DSM 12271</strain>
    </source>
</reference>
<keyword evidence="2" id="KW-0808">Transferase</keyword>
<evidence type="ECO:0000259" key="1">
    <source>
        <dbReference type="PROSITE" id="PS51186"/>
    </source>
</evidence>
<organism evidence="2 3">
    <name type="scientific">Clostridium frigidicarnis</name>
    <dbReference type="NCBI Taxonomy" id="84698"/>
    <lineage>
        <taxon>Bacteria</taxon>
        <taxon>Bacillati</taxon>
        <taxon>Bacillota</taxon>
        <taxon>Clostridia</taxon>
        <taxon>Eubacteriales</taxon>
        <taxon>Clostridiaceae</taxon>
        <taxon>Clostridium</taxon>
    </lineage>
</organism>
<gene>
    <name evidence="2" type="ORF">SAMN04488528_101241</name>
</gene>